<name>A0A7S2B108_9CHLO</name>
<dbReference type="SUPFAM" id="SSF53474">
    <property type="entry name" value="alpha/beta-Hydrolases"/>
    <property type="match status" value="1"/>
</dbReference>
<proteinExistence type="predicted"/>
<accession>A0A7S2B108</accession>
<evidence type="ECO:0000313" key="2">
    <source>
        <dbReference type="EMBL" id="CAD9383333.1"/>
    </source>
</evidence>
<keyword evidence="1" id="KW-0732">Signal</keyword>
<dbReference type="Gene3D" id="3.40.50.1820">
    <property type="entry name" value="alpha/beta hydrolase"/>
    <property type="match status" value="1"/>
</dbReference>
<organism evidence="2">
    <name type="scientific">Pycnococcus provasolii</name>
    <dbReference type="NCBI Taxonomy" id="41880"/>
    <lineage>
        <taxon>Eukaryota</taxon>
        <taxon>Viridiplantae</taxon>
        <taxon>Chlorophyta</taxon>
        <taxon>Pseudoscourfieldiophyceae</taxon>
        <taxon>Pseudoscourfieldiales</taxon>
        <taxon>Pycnococcaceae</taxon>
        <taxon>Pycnococcus</taxon>
    </lineage>
</organism>
<dbReference type="AlphaFoldDB" id="A0A7S2B108"/>
<feature type="chain" id="PRO_5031470302" description="Chlorophyllase" evidence="1">
    <location>
        <begin position="26"/>
        <end position="359"/>
    </location>
</feature>
<reference evidence="2" key="1">
    <citation type="submission" date="2021-01" db="EMBL/GenBank/DDBJ databases">
        <authorList>
            <person name="Corre E."/>
            <person name="Pelletier E."/>
            <person name="Niang G."/>
            <person name="Scheremetjew M."/>
            <person name="Finn R."/>
            <person name="Kale V."/>
            <person name="Holt S."/>
            <person name="Cochrane G."/>
            <person name="Meng A."/>
            <person name="Brown T."/>
            <person name="Cohen L."/>
        </authorList>
    </citation>
    <scope>NUCLEOTIDE SEQUENCE</scope>
    <source>
        <strain evidence="2">RCC733</strain>
    </source>
</reference>
<protein>
    <recommendedName>
        <fullName evidence="3">Chlorophyllase</fullName>
    </recommendedName>
</protein>
<dbReference type="EMBL" id="HBGR01008666">
    <property type="protein sequence ID" value="CAD9383333.1"/>
    <property type="molecule type" value="Transcribed_RNA"/>
</dbReference>
<gene>
    <name evidence="2" type="ORF">PPRO1471_LOCUS5755</name>
</gene>
<sequence>MTMTTMMSGSSAVLSSSLLLIVCVALHGHGHLSASAFLTGGAPPTSSSDASTIMAQITSLSSVKEFFNKPGPYGVKHYSDANSAVIEPVSADIQKPFPTVVMSKGNGALCGTSVINAYNSILTHLATHGVASVTPCSVTYVNPAGLKSTIKRITTSGFANPEKIGVAAHSLGGNSALGLFPDELNIKALALLSGVTCILNIPHCNPSGVNVPFFMVQPSLDQNSDVYGPAKSAKLYAPFAGEHNAAIYNNIPKGYLAAFFSLFLDALPSNETVIREMTAELLFGDDPASFKNDFLGARIAFPDASAVVSEASPDVSVFSIDNDDDDANSTNLVLAARAYLAANPGSEGDSKPSSFLFAG</sequence>
<dbReference type="InterPro" id="IPR029058">
    <property type="entry name" value="AB_hydrolase_fold"/>
</dbReference>
<feature type="signal peptide" evidence="1">
    <location>
        <begin position="1"/>
        <end position="25"/>
    </location>
</feature>
<evidence type="ECO:0000256" key="1">
    <source>
        <dbReference type="SAM" id="SignalP"/>
    </source>
</evidence>
<evidence type="ECO:0008006" key="3">
    <source>
        <dbReference type="Google" id="ProtNLM"/>
    </source>
</evidence>